<dbReference type="GO" id="GO:0004519">
    <property type="term" value="F:endonuclease activity"/>
    <property type="evidence" value="ECO:0007669"/>
    <property type="project" value="UniProtKB-KW"/>
</dbReference>
<dbReference type="GO" id="GO:0016787">
    <property type="term" value="F:hydrolase activity"/>
    <property type="evidence" value="ECO:0007669"/>
    <property type="project" value="UniProtKB-KW"/>
</dbReference>
<dbReference type="InterPro" id="IPR044946">
    <property type="entry name" value="Restrct_endonuc_typeI_TRD_sf"/>
</dbReference>
<feature type="domain" description="Type I restriction modification DNA specificity" evidence="4">
    <location>
        <begin position="229"/>
        <end position="418"/>
    </location>
</feature>
<accession>A0ABW5K9E4</accession>
<dbReference type="InterPro" id="IPR000055">
    <property type="entry name" value="Restrct_endonuc_typeI_TRD"/>
</dbReference>
<proteinExistence type="inferred from homology"/>
<dbReference type="PANTHER" id="PTHR30408">
    <property type="entry name" value="TYPE-1 RESTRICTION ENZYME ECOKI SPECIFICITY PROTEIN"/>
    <property type="match status" value="1"/>
</dbReference>
<evidence type="ECO:0000256" key="1">
    <source>
        <dbReference type="ARBA" id="ARBA00010923"/>
    </source>
</evidence>
<reference evidence="6" key="1">
    <citation type="journal article" date="2019" name="Int. J. Syst. Evol. Microbiol.">
        <title>The Global Catalogue of Microorganisms (GCM) 10K type strain sequencing project: providing services to taxonomists for standard genome sequencing and annotation.</title>
        <authorList>
            <consortium name="The Broad Institute Genomics Platform"/>
            <consortium name="The Broad Institute Genome Sequencing Center for Infectious Disease"/>
            <person name="Wu L."/>
            <person name="Ma J."/>
        </authorList>
    </citation>
    <scope>NUCLEOTIDE SEQUENCE [LARGE SCALE GENOMIC DNA]</scope>
    <source>
        <strain evidence="6">KCTC 52204</strain>
    </source>
</reference>
<gene>
    <name evidence="5" type="ORF">ACFSO8_03575</name>
</gene>
<dbReference type="SUPFAM" id="SSF116734">
    <property type="entry name" value="DNA methylase specificity domain"/>
    <property type="match status" value="2"/>
</dbReference>
<dbReference type="Proteomes" id="UP001597394">
    <property type="component" value="Unassembled WGS sequence"/>
</dbReference>
<keyword evidence="5" id="KW-0378">Hydrolase</keyword>
<evidence type="ECO:0000256" key="3">
    <source>
        <dbReference type="ARBA" id="ARBA00023125"/>
    </source>
</evidence>
<feature type="domain" description="Type I restriction modification DNA specificity" evidence="4">
    <location>
        <begin position="21"/>
        <end position="184"/>
    </location>
</feature>
<keyword evidence="6" id="KW-1185">Reference proteome</keyword>
<dbReference type="EMBL" id="JBHULG010000001">
    <property type="protein sequence ID" value="MFD2544535.1"/>
    <property type="molecule type" value="Genomic_DNA"/>
</dbReference>
<dbReference type="PANTHER" id="PTHR30408:SF12">
    <property type="entry name" value="TYPE I RESTRICTION ENZYME MJAVIII SPECIFICITY SUBUNIT"/>
    <property type="match status" value="1"/>
</dbReference>
<evidence type="ECO:0000313" key="6">
    <source>
        <dbReference type="Proteomes" id="UP001597394"/>
    </source>
</evidence>
<organism evidence="5 6">
    <name type="scientific">Kaistella montana</name>
    <dbReference type="NCBI Taxonomy" id="1849733"/>
    <lineage>
        <taxon>Bacteria</taxon>
        <taxon>Pseudomonadati</taxon>
        <taxon>Bacteroidota</taxon>
        <taxon>Flavobacteriia</taxon>
        <taxon>Flavobacteriales</taxon>
        <taxon>Weeksellaceae</taxon>
        <taxon>Chryseobacterium group</taxon>
        <taxon>Kaistella</taxon>
    </lineage>
</organism>
<dbReference type="InterPro" id="IPR052021">
    <property type="entry name" value="Type-I_RS_S_subunit"/>
</dbReference>
<evidence type="ECO:0000256" key="2">
    <source>
        <dbReference type="ARBA" id="ARBA00022747"/>
    </source>
</evidence>
<sequence length="440" mass="50247">MKIREENPHLNVEWLGENIKNWKIDRAKNIFSYISRGTSPDYVESSPYKVLNQATFSKGYFNLENLRFTSKFNNSSLLKNDDILIASTGGGVLGKTYYVQNLNDNFIADSHVTILRGNNLKIHNKYYYYFFSINYSLINQLLALGSTNQTELQKKYLNDFLLYVPSLNEQQAIANYLDVKTQAIDKKVSLLEQKIETYKKLKNTIIAKAVTQGISNEKLSVNDLGFKTPSNWEKYRLKDLGKLYSGLSGKSGDDFNQDDNPNNRGFIPFTNIANNTYLKKDHLGTVAIGPGERQNKVRKGDLFFLMSSEGYGDIGKTAVLADDIDEAYLNSFCKGYRINQNKCNPYFLNYLLLSNIYRQRLIVEGKGFTRINLKMEKVTDFEIFLSPTLSDQKEIATYIDHKTTTIDAIVGNISKQIETLKQLRKTLINDVVTGKIKVLE</sequence>
<dbReference type="Gene3D" id="3.90.220.20">
    <property type="entry name" value="DNA methylase specificity domains"/>
    <property type="match status" value="2"/>
</dbReference>
<comment type="caution">
    <text evidence="5">The sequence shown here is derived from an EMBL/GenBank/DDBJ whole genome shotgun (WGS) entry which is preliminary data.</text>
</comment>
<name>A0ABW5K9E4_9FLAO</name>
<dbReference type="Pfam" id="PF01420">
    <property type="entry name" value="Methylase_S"/>
    <property type="match status" value="2"/>
</dbReference>
<evidence type="ECO:0000313" key="5">
    <source>
        <dbReference type="EMBL" id="MFD2544535.1"/>
    </source>
</evidence>
<dbReference type="EC" id="3.1.21.-" evidence="5"/>
<protein>
    <submittedName>
        <fullName evidence="5">Restriction endonuclease subunit S</fullName>
        <ecNumber evidence="5">3.1.21.-</ecNumber>
    </submittedName>
</protein>
<comment type="similarity">
    <text evidence="1">Belongs to the type-I restriction system S methylase family.</text>
</comment>
<evidence type="ECO:0000259" key="4">
    <source>
        <dbReference type="Pfam" id="PF01420"/>
    </source>
</evidence>
<keyword evidence="3" id="KW-0238">DNA-binding</keyword>
<keyword evidence="2" id="KW-0680">Restriction system</keyword>
<keyword evidence="5" id="KW-0540">Nuclease</keyword>
<dbReference type="RefSeq" id="WP_255927648.1">
    <property type="nucleotide sequence ID" value="NZ_JANFQP010000001.1"/>
</dbReference>
<keyword evidence="5" id="KW-0255">Endonuclease</keyword>